<comment type="caution">
    <text evidence="2">The sequence shown here is derived from an EMBL/GenBank/DDBJ whole genome shotgun (WGS) entry which is preliminary data.</text>
</comment>
<dbReference type="EMBL" id="JACMRX010000002">
    <property type="protein sequence ID" value="KAF7995480.1"/>
    <property type="molecule type" value="Genomic_DNA"/>
</dbReference>
<sequence length="736" mass="81721">MSTSSLNNNNNNNKNNKKTKISKDKISSNNGSVVMKIKNDGSENGGGGGGPHHRFIDETAEEESSDDEPESESEDETRFVNDETPELPSEFWQLQKLIKYTKAGNQTATTVALCLLKNYQLDSRQIQRAIREMGGLEVLVNLLETKDIKCQLGSLAVLARLGNCYETRKYLIDLGIVSPLIKMLKQQARDVKILAAETMANVAKMRKARKQIRIRSGIALILDAMDVPDNILHKNPDQLNESEQQHISVAIACAKVVDALSSSPKIKEQLRKHGVVFFMSRFLKSSHIKLIIPIMGAVQQCADLNVFRLAFEQMEIINEIIKHLQNSEMLEKKNDTNQKPNDNDDDGNNKKSNENNEIIKLQENCALAIFKCSSNKLTRDMVRQSGGLDPLCRLLQNNKVKENKKLLAAVTGAIWKCAISPENVQRFNQNELVLSLIPLLEENEDDDVLTNVVGALAECCVDPTNRHVLRNNNGLPKLIRLLSATYEPLLENLPLVIKECAEDEQCMDIINDSTHSLDGVRLVWSLLKHPSNIVKKNACLALVPCIKNAKDSSEMVRAFVGGLELTVSLLESHDNDVLAAVCATIAAIAVDSENLGILTDHGVVKKLADLVNTEDENLRANLTLAIAFCCEWENNNYEFGRLNAVAPLVSYANSKNKNVLKGVSIAFYHLSKEPLNCITMHTCGVIKHVLELVGSDDPEVQIAAATTIRNIRKLALTAEKMHFGEINTLEEINYHA</sequence>
<dbReference type="PANTHER" id="PTHR46241:SF1">
    <property type="entry name" value="OUTER DYNEIN ARM-DOCKING COMPLEX SUBUNIT 2"/>
    <property type="match status" value="1"/>
</dbReference>
<accession>A0A835CWH2</accession>
<name>A0A835CWH2_APHGI</name>
<keyword evidence="3" id="KW-1185">Reference proteome</keyword>
<evidence type="ECO:0000313" key="2">
    <source>
        <dbReference type="EMBL" id="KAF7995480.1"/>
    </source>
</evidence>
<dbReference type="OrthoDB" id="1683831at2759"/>
<dbReference type="InterPro" id="IPR011989">
    <property type="entry name" value="ARM-like"/>
</dbReference>
<reference evidence="2 3" key="1">
    <citation type="submission" date="2020-08" db="EMBL/GenBank/DDBJ databases">
        <title>Aphidius gifuensis genome sequencing and assembly.</title>
        <authorList>
            <person name="Du Z."/>
        </authorList>
    </citation>
    <scope>NUCLEOTIDE SEQUENCE [LARGE SCALE GENOMIC DNA]</scope>
    <source>
        <strain evidence="2">YNYX2018</strain>
        <tissue evidence="2">Adults</tissue>
    </source>
</reference>
<organism evidence="2 3">
    <name type="scientific">Aphidius gifuensis</name>
    <name type="common">Parasitoid wasp</name>
    <dbReference type="NCBI Taxonomy" id="684658"/>
    <lineage>
        <taxon>Eukaryota</taxon>
        <taxon>Metazoa</taxon>
        <taxon>Ecdysozoa</taxon>
        <taxon>Arthropoda</taxon>
        <taxon>Hexapoda</taxon>
        <taxon>Insecta</taxon>
        <taxon>Pterygota</taxon>
        <taxon>Neoptera</taxon>
        <taxon>Endopterygota</taxon>
        <taxon>Hymenoptera</taxon>
        <taxon>Apocrita</taxon>
        <taxon>Ichneumonoidea</taxon>
        <taxon>Braconidae</taxon>
        <taxon>Aphidiinae</taxon>
        <taxon>Aphidius</taxon>
    </lineage>
</organism>
<dbReference type="Gene3D" id="1.25.10.10">
    <property type="entry name" value="Leucine-rich Repeat Variant"/>
    <property type="match status" value="2"/>
</dbReference>
<feature type="compositionally biased region" description="Low complexity" evidence="1">
    <location>
        <begin position="1"/>
        <end position="14"/>
    </location>
</feature>
<dbReference type="InterPro" id="IPR000225">
    <property type="entry name" value="Armadillo"/>
</dbReference>
<dbReference type="SMART" id="SM00185">
    <property type="entry name" value="ARM"/>
    <property type="match status" value="8"/>
</dbReference>
<feature type="region of interest" description="Disordered" evidence="1">
    <location>
        <begin position="332"/>
        <end position="353"/>
    </location>
</feature>
<evidence type="ECO:0000256" key="1">
    <source>
        <dbReference type="SAM" id="MobiDB-lite"/>
    </source>
</evidence>
<dbReference type="Proteomes" id="UP000639338">
    <property type="component" value="Unassembled WGS sequence"/>
</dbReference>
<dbReference type="AlphaFoldDB" id="A0A835CWH2"/>
<evidence type="ECO:0000313" key="3">
    <source>
        <dbReference type="Proteomes" id="UP000639338"/>
    </source>
</evidence>
<dbReference type="Pfam" id="PF00514">
    <property type="entry name" value="Arm"/>
    <property type="match status" value="1"/>
</dbReference>
<proteinExistence type="predicted"/>
<dbReference type="PANTHER" id="PTHR46241">
    <property type="entry name" value="ARMADILLO REPEAT-CONTAINING PROTEIN 4 ARMC4"/>
    <property type="match status" value="1"/>
</dbReference>
<feature type="region of interest" description="Disordered" evidence="1">
    <location>
        <begin position="1"/>
        <end position="85"/>
    </location>
</feature>
<dbReference type="SUPFAM" id="SSF48371">
    <property type="entry name" value="ARM repeat"/>
    <property type="match status" value="1"/>
</dbReference>
<gene>
    <name evidence="2" type="ORF">HCN44_006587</name>
</gene>
<feature type="compositionally biased region" description="Acidic residues" evidence="1">
    <location>
        <begin position="58"/>
        <end position="75"/>
    </location>
</feature>
<protein>
    <submittedName>
        <fullName evidence="2">Uncharacterized protein</fullName>
    </submittedName>
</protein>
<dbReference type="InterPro" id="IPR016024">
    <property type="entry name" value="ARM-type_fold"/>
</dbReference>